<feature type="region of interest" description="Disordered" evidence="1">
    <location>
        <begin position="51"/>
        <end position="73"/>
    </location>
</feature>
<keyword evidence="3" id="KW-1185">Reference proteome</keyword>
<sequence>MTEDASPSADTWRRLLSAALAGMNRAALPDTPDPPAAAALSWSSAMPPARLTALRTGPQMSSPPRRMSPWKPA</sequence>
<proteinExistence type="predicted"/>
<comment type="caution">
    <text evidence="2">The sequence shown here is derived from an EMBL/GenBank/DDBJ whole genome shotgun (WGS) entry which is preliminary data.</text>
</comment>
<evidence type="ECO:0000313" key="3">
    <source>
        <dbReference type="Proteomes" id="UP000523007"/>
    </source>
</evidence>
<name>A0A7W7W4P8_9ACTN</name>
<reference evidence="2 3" key="1">
    <citation type="submission" date="2020-08" db="EMBL/GenBank/DDBJ databases">
        <title>Sequencing the genomes of 1000 actinobacteria strains.</title>
        <authorList>
            <person name="Klenk H.-P."/>
        </authorList>
    </citation>
    <scope>NUCLEOTIDE SEQUENCE [LARGE SCALE GENOMIC DNA]</scope>
    <source>
        <strain evidence="2 3">DSM 102030</strain>
    </source>
</reference>
<dbReference type="EMBL" id="JACHJT010000001">
    <property type="protein sequence ID" value="MBB4934021.1"/>
    <property type="molecule type" value="Genomic_DNA"/>
</dbReference>
<evidence type="ECO:0000313" key="2">
    <source>
        <dbReference type="EMBL" id="MBB4934021.1"/>
    </source>
</evidence>
<evidence type="ECO:0000256" key="1">
    <source>
        <dbReference type="SAM" id="MobiDB-lite"/>
    </source>
</evidence>
<organism evidence="2 3">
    <name type="scientific">Lipingzhangella halophila</name>
    <dbReference type="NCBI Taxonomy" id="1783352"/>
    <lineage>
        <taxon>Bacteria</taxon>
        <taxon>Bacillati</taxon>
        <taxon>Actinomycetota</taxon>
        <taxon>Actinomycetes</taxon>
        <taxon>Streptosporangiales</taxon>
        <taxon>Nocardiopsidaceae</taxon>
        <taxon>Lipingzhangella</taxon>
    </lineage>
</organism>
<accession>A0A7W7W4P8</accession>
<dbReference type="AlphaFoldDB" id="A0A7W7W4P8"/>
<protein>
    <submittedName>
        <fullName evidence="2">Uncharacterized protein</fullName>
    </submittedName>
</protein>
<feature type="compositionally biased region" description="Low complexity" evidence="1">
    <location>
        <begin position="60"/>
        <end position="73"/>
    </location>
</feature>
<dbReference type="Proteomes" id="UP000523007">
    <property type="component" value="Unassembled WGS sequence"/>
</dbReference>
<gene>
    <name evidence="2" type="ORF">F4561_004841</name>
</gene>